<keyword evidence="1" id="KW-0833">Ubl conjugation pathway</keyword>
<organism evidence="5 6">
    <name type="scientific">Capsella rubella</name>
    <dbReference type="NCBI Taxonomy" id="81985"/>
    <lineage>
        <taxon>Eukaryota</taxon>
        <taxon>Viridiplantae</taxon>
        <taxon>Streptophyta</taxon>
        <taxon>Embryophyta</taxon>
        <taxon>Tracheophyta</taxon>
        <taxon>Spermatophyta</taxon>
        <taxon>Magnoliopsida</taxon>
        <taxon>eudicotyledons</taxon>
        <taxon>Gunneridae</taxon>
        <taxon>Pentapetalae</taxon>
        <taxon>rosids</taxon>
        <taxon>malvids</taxon>
        <taxon>Brassicales</taxon>
        <taxon>Brassicaceae</taxon>
        <taxon>Camelineae</taxon>
        <taxon>Capsella</taxon>
    </lineage>
</organism>
<dbReference type="EMBL" id="KB870812">
    <property type="protein sequence ID" value="EOA12367.1"/>
    <property type="molecule type" value="Genomic_DNA"/>
</dbReference>
<dbReference type="InterPro" id="IPR013087">
    <property type="entry name" value="Znf_C2H2_type"/>
</dbReference>
<dbReference type="Pfam" id="PF00443">
    <property type="entry name" value="UCH"/>
    <property type="match status" value="1"/>
</dbReference>
<accession>R0ETG6</accession>
<feature type="compositionally biased region" description="Basic and acidic residues" evidence="3">
    <location>
        <begin position="751"/>
        <end position="763"/>
    </location>
</feature>
<feature type="compositionally biased region" description="Basic residues" evidence="3">
    <location>
        <begin position="714"/>
        <end position="727"/>
    </location>
</feature>
<dbReference type="InterPro" id="IPR006865">
    <property type="entry name" value="DUF629"/>
</dbReference>
<dbReference type="eggNOG" id="KOG1887">
    <property type="taxonomic scope" value="Eukaryota"/>
</dbReference>
<dbReference type="InterPro" id="IPR006866">
    <property type="entry name" value="DUF627_N"/>
</dbReference>
<evidence type="ECO:0000256" key="3">
    <source>
        <dbReference type="SAM" id="MobiDB-lite"/>
    </source>
</evidence>
<evidence type="ECO:0000313" key="6">
    <source>
        <dbReference type="Proteomes" id="UP000029121"/>
    </source>
</evidence>
<dbReference type="Pfam" id="PF04781">
    <property type="entry name" value="DUF627"/>
    <property type="match status" value="1"/>
</dbReference>
<dbReference type="AlphaFoldDB" id="R0ETG6"/>
<evidence type="ECO:0000313" key="5">
    <source>
        <dbReference type="EMBL" id="EOA12367.1"/>
    </source>
</evidence>
<evidence type="ECO:0000256" key="1">
    <source>
        <dbReference type="ARBA" id="ARBA00022786"/>
    </source>
</evidence>
<feature type="compositionally biased region" description="Basic and acidic residues" evidence="3">
    <location>
        <begin position="728"/>
        <end position="737"/>
    </location>
</feature>
<evidence type="ECO:0000256" key="2">
    <source>
        <dbReference type="ARBA" id="ARBA00022801"/>
    </source>
</evidence>
<dbReference type="PANTHER" id="PTHR22975">
    <property type="entry name" value="UBIQUITIN SPECIFIC PROTEINASE"/>
    <property type="match status" value="1"/>
</dbReference>
<protein>
    <recommendedName>
        <fullName evidence="4">C2H2-type domain-containing protein</fullName>
    </recommendedName>
</protein>
<dbReference type="InterPro" id="IPR001394">
    <property type="entry name" value="Peptidase_C19_UCH"/>
</dbReference>
<sequence length="1131" mass="128791">MESFFMKDIKGARLYKEAEGLITKGNHIKALEILEDVLSVHWEASDSWLLHIEQGKVFMELAEKAEDHDVEIAYLLGCIGCLSNHVKASQLCAQSLQFLAKHLGSVLYYKNCLVKAKEALADTNINKLSSATPVGFRNLVIGKNKEMESLINAAEFKIAASKTSPLIPEPKVRESKKSAEPSGDDFKRLRSYWVGLDVKIKREFMKVNIAKLASFVEGVHKGKGLDAFKRVIASGRKDSRWTFWMCRTKCLKKFSSAEECKNHLVLEHAADLKHSSEKDVVKRIGKDWARKMSIGSWEPVDALAAIDMIKNQLENVKSFASKSKNGWSTEWPIAADEERGKLLKEIKLLLVSLCDHKILSCSIRDWVMHFPATYLRKLEVSGPNFDESHLAETPQSICFLECHELNQIIDFLKTIKCQRNDGTDLVCRAVNSVLGHIRVKEKIDFDPEFLYLLLDRRLLKTNINTFDDEGTINVCDPSAHYAKAPAYGDDIISWLTDYDSVDKTFPRPIREHNFGIWVAVMKAVQLTCKTLGTKYAKKVQVLEYDAALTVIEIICMSEDERRKNLPEDQWSIYASLLCDSCVEGAPAKLFLCAVRDVLEGASHPTFDFPDLEDCLNLIHERKSLSDNSVLKSIDLLRSVVTQKVLLMDSKILLIDNSRISLLDNLTRLSAFDNRIYILQLLKPFLLNEIVNMESKAKSDAAEADLLMEVEKKKPQSKKKNNNSKKEKKPQSKKENRSNKKNSTSKSSPCDKSVEHKPAVHLEPESTSSSLKTVEEDSMETGDARANEIQEEEHHQLEESFVQNNDGPDMQNKPGEDLLLEHLESAAGEAATRYNSAFDVTLKALLNIKIFKEYLMRNRQPFHDHLEEQVPSSLQNFFTSVVSEVIENKGIYSCLLSDLLADLEEVHSMSSKAAEVLVAILEFWHCWKNPERESLVTRLFTLEENERISCTKCQRKPNYPEQSSYGIVMAADSIRDLKCALGNTEFVDILKVIRMEYKIFCDIKTGGCGKTNFVHHIISRCPPIFIIVLEWEKSESEKEIFETTKALEWEINISRLYEGLELNTNYRLVSMVGCGEEEEVEEHICIVYEKNRWVNLRHAAVEGEFVGNWKSVVRFCGERKVRPEILFYEAVR</sequence>
<gene>
    <name evidence="5" type="ORF">CARUB_v10025772mg</name>
</gene>
<dbReference type="PROSITE" id="PS00028">
    <property type="entry name" value="ZINC_FINGER_C2H2_1"/>
    <property type="match status" value="1"/>
</dbReference>
<feature type="domain" description="C2H2-type" evidence="4">
    <location>
        <begin position="246"/>
        <end position="268"/>
    </location>
</feature>
<keyword evidence="2" id="KW-0378">Hydrolase</keyword>
<keyword evidence="6" id="KW-1185">Reference proteome</keyword>
<dbReference type="InterPro" id="IPR052398">
    <property type="entry name" value="Ubiquitin_hydrolase_53/54"/>
</dbReference>
<evidence type="ECO:0000259" key="4">
    <source>
        <dbReference type="PROSITE" id="PS00028"/>
    </source>
</evidence>
<proteinExistence type="predicted"/>
<dbReference type="PANTHER" id="PTHR22975:SF23">
    <property type="entry name" value="F6D8.33-RELATED"/>
    <property type="match status" value="1"/>
</dbReference>
<dbReference type="Pfam" id="PF04780">
    <property type="entry name" value="DUF629"/>
    <property type="match status" value="1"/>
</dbReference>
<name>R0ETG6_9BRAS</name>
<feature type="region of interest" description="Disordered" evidence="3">
    <location>
        <begin position="709"/>
        <end position="784"/>
    </location>
</feature>
<dbReference type="Proteomes" id="UP000029121">
    <property type="component" value="Unassembled WGS sequence"/>
</dbReference>
<dbReference type="GO" id="GO:0016579">
    <property type="term" value="P:protein deubiquitination"/>
    <property type="evidence" value="ECO:0007669"/>
    <property type="project" value="InterPro"/>
</dbReference>
<reference evidence="6" key="1">
    <citation type="journal article" date="2013" name="Nat. Genet.">
        <title>The Capsella rubella genome and the genomic consequences of rapid mating system evolution.</title>
        <authorList>
            <person name="Slotte T."/>
            <person name="Hazzouri K.M."/>
            <person name="Agren J.A."/>
            <person name="Koenig D."/>
            <person name="Maumus F."/>
            <person name="Guo Y.L."/>
            <person name="Steige K."/>
            <person name="Platts A.E."/>
            <person name="Escobar J.S."/>
            <person name="Newman L.K."/>
            <person name="Wang W."/>
            <person name="Mandakova T."/>
            <person name="Vello E."/>
            <person name="Smith L.M."/>
            <person name="Henz S.R."/>
            <person name="Steffen J."/>
            <person name="Takuno S."/>
            <person name="Brandvain Y."/>
            <person name="Coop G."/>
            <person name="Andolfatto P."/>
            <person name="Hu T.T."/>
            <person name="Blanchette M."/>
            <person name="Clark R.M."/>
            <person name="Quesneville H."/>
            <person name="Nordborg M."/>
            <person name="Gaut B.S."/>
            <person name="Lysak M.A."/>
            <person name="Jenkins J."/>
            <person name="Grimwood J."/>
            <person name="Chapman J."/>
            <person name="Prochnik S."/>
            <person name="Shu S."/>
            <person name="Rokhsar D."/>
            <person name="Schmutz J."/>
            <person name="Weigel D."/>
            <person name="Wright S.I."/>
        </authorList>
    </citation>
    <scope>NUCLEOTIDE SEQUENCE [LARGE SCALE GENOMIC DNA]</scope>
    <source>
        <strain evidence="6">cv. Monte Gargano</strain>
    </source>
</reference>
<dbReference type="GO" id="GO:0004843">
    <property type="term" value="F:cysteine-type deubiquitinase activity"/>
    <property type="evidence" value="ECO:0007669"/>
    <property type="project" value="InterPro"/>
</dbReference>